<gene>
    <name evidence="2" type="ORF">J3U87_25955</name>
</gene>
<keyword evidence="3" id="KW-1185">Reference proteome</keyword>
<dbReference type="Pfam" id="PF07484">
    <property type="entry name" value="Collar"/>
    <property type="match status" value="1"/>
</dbReference>
<dbReference type="Proteomes" id="UP000663929">
    <property type="component" value="Chromosome"/>
</dbReference>
<dbReference type="RefSeq" id="WP_237378691.1">
    <property type="nucleotide sequence ID" value="NZ_CP071793.1"/>
</dbReference>
<evidence type="ECO:0000313" key="3">
    <source>
        <dbReference type="Proteomes" id="UP000663929"/>
    </source>
</evidence>
<evidence type="ECO:0000313" key="2">
    <source>
        <dbReference type="EMBL" id="QTD49045.1"/>
    </source>
</evidence>
<dbReference type="AlphaFoldDB" id="A0A8A4TR92"/>
<feature type="domain" description="Phage tail collar" evidence="1">
    <location>
        <begin position="7"/>
        <end position="63"/>
    </location>
</feature>
<proteinExistence type="predicted"/>
<dbReference type="KEGG" id="scor:J3U87_25955"/>
<dbReference type="EMBL" id="CP071793">
    <property type="protein sequence ID" value="QTD49045.1"/>
    <property type="molecule type" value="Genomic_DNA"/>
</dbReference>
<protein>
    <submittedName>
        <fullName evidence="2">Phage tail protein</fullName>
    </submittedName>
</protein>
<dbReference type="InterPro" id="IPR037053">
    <property type="entry name" value="Phage_tail_collar_dom_sf"/>
</dbReference>
<evidence type="ECO:0000259" key="1">
    <source>
        <dbReference type="Pfam" id="PF07484"/>
    </source>
</evidence>
<sequence length="179" mass="19092">MSESFLGEIRIFAGNYAPVNWAICDGQLLGVAQNQALFSLLGTLYGGDGRTSFGLPDFRGRIPLHFGSGPPIAGPPLTNRPLGSRAGEPTVVLTDAEMPNHNHPMQGSTNTANLTTPSTTVLAKVDGVFYEPETQGDRLQDFPDDTVGNTGKGLAHQNYMATLSVNYIISLKGTYPPRS</sequence>
<dbReference type="InterPro" id="IPR011083">
    <property type="entry name" value="Phage_tail_collar_dom"/>
</dbReference>
<reference evidence="2" key="1">
    <citation type="submission" date="2021-03" db="EMBL/GenBank/DDBJ databases">
        <title>Acanthopleuribacteraceae sp. M133.</title>
        <authorList>
            <person name="Wang G."/>
        </authorList>
    </citation>
    <scope>NUCLEOTIDE SEQUENCE</scope>
    <source>
        <strain evidence="2">M133</strain>
    </source>
</reference>
<dbReference type="SUPFAM" id="SSF88874">
    <property type="entry name" value="Receptor-binding domain of short tail fibre protein gp12"/>
    <property type="match status" value="1"/>
</dbReference>
<accession>A0A8A4TR92</accession>
<name>A0A8A4TR92_SULCO</name>
<organism evidence="2 3">
    <name type="scientific">Sulfidibacter corallicola</name>
    <dbReference type="NCBI Taxonomy" id="2818388"/>
    <lineage>
        <taxon>Bacteria</taxon>
        <taxon>Pseudomonadati</taxon>
        <taxon>Acidobacteriota</taxon>
        <taxon>Holophagae</taxon>
        <taxon>Acanthopleuribacterales</taxon>
        <taxon>Acanthopleuribacteraceae</taxon>
        <taxon>Sulfidibacter</taxon>
    </lineage>
</organism>
<dbReference type="Gene3D" id="3.90.1340.10">
    <property type="entry name" value="Phage tail collar domain"/>
    <property type="match status" value="1"/>
</dbReference>